<feature type="compositionally biased region" description="Basic and acidic residues" evidence="1">
    <location>
        <begin position="66"/>
        <end position="77"/>
    </location>
</feature>
<dbReference type="OMA" id="TTYWRLT"/>
<dbReference type="Proteomes" id="UP000007800">
    <property type="component" value="Unassembled WGS sequence"/>
</dbReference>
<feature type="region of interest" description="Disordered" evidence="1">
    <location>
        <begin position="118"/>
        <end position="163"/>
    </location>
</feature>
<dbReference type="AlphaFoldDB" id="C5KP92"/>
<dbReference type="GeneID" id="9043160"/>
<dbReference type="OrthoDB" id="10253204at2759"/>
<dbReference type="PANTHER" id="PTHR22734:SF3">
    <property type="entry name" value="RIBOSOME PRODUCTION FACTOR 1"/>
    <property type="match status" value="1"/>
</dbReference>
<dbReference type="SUPFAM" id="SSF52954">
    <property type="entry name" value="Class II aaRS ABD-related"/>
    <property type="match status" value="1"/>
</dbReference>
<dbReference type="RefSeq" id="XP_002781904.1">
    <property type="nucleotide sequence ID" value="XM_002781858.1"/>
</dbReference>
<organism evidence="4">
    <name type="scientific">Perkinsus marinus (strain ATCC 50983 / TXsc)</name>
    <dbReference type="NCBI Taxonomy" id="423536"/>
    <lineage>
        <taxon>Eukaryota</taxon>
        <taxon>Sar</taxon>
        <taxon>Alveolata</taxon>
        <taxon>Perkinsozoa</taxon>
        <taxon>Perkinsea</taxon>
        <taxon>Perkinsida</taxon>
        <taxon>Perkinsidae</taxon>
        <taxon>Perkinsus</taxon>
    </lineage>
</organism>
<gene>
    <name evidence="3" type="ORF">Pmar_PMAR002148</name>
</gene>
<evidence type="ECO:0000313" key="3">
    <source>
        <dbReference type="EMBL" id="EER13699.1"/>
    </source>
</evidence>
<keyword evidence="4" id="KW-1185">Reference proteome</keyword>
<dbReference type="GO" id="GO:0000470">
    <property type="term" value="P:maturation of LSU-rRNA"/>
    <property type="evidence" value="ECO:0007669"/>
    <property type="project" value="TreeGrafter"/>
</dbReference>
<dbReference type="InParanoid" id="C5KP92"/>
<dbReference type="InterPro" id="IPR007109">
    <property type="entry name" value="Brix"/>
</dbReference>
<dbReference type="FunCoup" id="C5KP92">
    <property type="interactions" value="266"/>
</dbReference>
<feature type="region of interest" description="Disordered" evidence="1">
    <location>
        <begin position="55"/>
        <end position="77"/>
    </location>
</feature>
<keyword evidence="3" id="KW-0687">Ribonucleoprotein</keyword>
<proteinExistence type="predicted"/>
<dbReference type="Gene3D" id="3.40.50.10480">
    <property type="entry name" value="Probable brix-domain ribosomal biogenesis protein"/>
    <property type="match status" value="1"/>
</dbReference>
<dbReference type="PANTHER" id="PTHR22734">
    <property type="entry name" value="U3 SMALL NUCLEOLAR RIBONUCLEOPROTEIN PROTEIN IMP4"/>
    <property type="match status" value="1"/>
</dbReference>
<reference evidence="3 4" key="1">
    <citation type="submission" date="2008-07" db="EMBL/GenBank/DDBJ databases">
        <authorList>
            <person name="El-Sayed N."/>
            <person name="Caler E."/>
            <person name="Inman J."/>
            <person name="Amedeo P."/>
            <person name="Hass B."/>
            <person name="Wortman J."/>
        </authorList>
    </citation>
    <scope>NUCLEOTIDE SEQUENCE [LARGE SCALE GENOMIC DNA]</scope>
    <source>
        <strain evidence="4">ATCC 50983 / TXsc</strain>
    </source>
</reference>
<accession>C5KP92</accession>
<dbReference type="PROSITE" id="PS50833">
    <property type="entry name" value="BRIX"/>
    <property type="match status" value="1"/>
</dbReference>
<name>C5KP92_PERM5</name>
<feature type="domain" description="Brix" evidence="2">
    <location>
        <begin position="167"/>
        <end position="292"/>
    </location>
</feature>
<dbReference type="GO" id="GO:0005730">
    <property type="term" value="C:nucleolus"/>
    <property type="evidence" value="ECO:0007669"/>
    <property type="project" value="TreeGrafter"/>
</dbReference>
<feature type="compositionally biased region" description="Basic residues" evidence="1">
    <location>
        <begin position="55"/>
        <end position="65"/>
    </location>
</feature>
<dbReference type="InterPro" id="IPR044281">
    <property type="entry name" value="IMP4/RPF1"/>
</dbReference>
<evidence type="ECO:0000259" key="2">
    <source>
        <dbReference type="PROSITE" id="PS50833"/>
    </source>
</evidence>
<protein>
    <submittedName>
        <fullName evidence="3">U3 small nucleolar ribonucleoprotein imp4, putative</fullName>
    </submittedName>
</protein>
<dbReference type="Pfam" id="PF04427">
    <property type="entry name" value="Brix"/>
    <property type="match status" value="1"/>
</dbReference>
<evidence type="ECO:0000256" key="1">
    <source>
        <dbReference type="SAM" id="MobiDB-lite"/>
    </source>
</evidence>
<dbReference type="EMBL" id="GG674978">
    <property type="protein sequence ID" value="EER13699.1"/>
    <property type="molecule type" value="Genomic_DNA"/>
</dbReference>
<dbReference type="GO" id="GO:0042134">
    <property type="term" value="F:rRNA primary transcript binding"/>
    <property type="evidence" value="ECO:0007669"/>
    <property type="project" value="InterPro"/>
</dbReference>
<sequence length="292" mass="33305">MVKKSIKKERRKILVQTQEKCLQRHKTANAEKIPEGDVHIPNKWKRQELVGRQYREKKKVKRETRKQRQEARARGEEVDVPVTTTIEMMREADVTMLPPEGDEEVRADERMDEFRHTFPTPPPTSEVLPLGQAAAGEDTPSTVPTTVEAGQDEGEEEEEQREPVEPKIMLTTSMAYPSERSYGLIKELVEVVPGLQYFRKKHFPITKICDFANNRGFTAVVVLSEDRKHEPSSLHITSLPEGPTSYWRLTSLELGADMKHGATCNPEDRPELLLNGFGTRLGHRLIIIAMLC</sequence>
<dbReference type="GO" id="GO:0030687">
    <property type="term" value="C:preribosome, large subunit precursor"/>
    <property type="evidence" value="ECO:0007669"/>
    <property type="project" value="TreeGrafter"/>
</dbReference>
<evidence type="ECO:0000313" key="4">
    <source>
        <dbReference type="Proteomes" id="UP000007800"/>
    </source>
</evidence>
<dbReference type="GO" id="GO:0000460">
    <property type="term" value="P:maturation of 5.8S rRNA"/>
    <property type="evidence" value="ECO:0007669"/>
    <property type="project" value="TreeGrafter"/>
</dbReference>
<feature type="compositionally biased region" description="Acidic residues" evidence="1">
    <location>
        <begin position="150"/>
        <end position="160"/>
    </location>
</feature>